<dbReference type="EMBL" id="JAUEPN010000002">
    <property type="protein sequence ID" value="KAK3298667.1"/>
    <property type="molecule type" value="Genomic_DNA"/>
</dbReference>
<dbReference type="Proteomes" id="UP001278766">
    <property type="component" value="Unassembled WGS sequence"/>
</dbReference>
<reference evidence="2" key="1">
    <citation type="journal article" date="2023" name="Mol. Phylogenet. Evol.">
        <title>Genome-scale phylogeny and comparative genomics of the fungal order Sordariales.</title>
        <authorList>
            <person name="Hensen N."/>
            <person name="Bonometti L."/>
            <person name="Westerberg I."/>
            <person name="Brannstrom I.O."/>
            <person name="Guillou S."/>
            <person name="Cros-Aarteil S."/>
            <person name="Calhoun S."/>
            <person name="Haridas S."/>
            <person name="Kuo A."/>
            <person name="Mondo S."/>
            <person name="Pangilinan J."/>
            <person name="Riley R."/>
            <person name="LaButti K."/>
            <person name="Andreopoulos B."/>
            <person name="Lipzen A."/>
            <person name="Chen C."/>
            <person name="Yan M."/>
            <person name="Daum C."/>
            <person name="Ng V."/>
            <person name="Clum A."/>
            <person name="Steindorff A."/>
            <person name="Ohm R.A."/>
            <person name="Martin F."/>
            <person name="Silar P."/>
            <person name="Natvig D.O."/>
            <person name="Lalanne C."/>
            <person name="Gautier V."/>
            <person name="Ament-Velasquez S.L."/>
            <person name="Kruys A."/>
            <person name="Hutchinson M.I."/>
            <person name="Powell A.J."/>
            <person name="Barry K."/>
            <person name="Miller A.N."/>
            <person name="Grigoriev I.V."/>
            <person name="Debuchy R."/>
            <person name="Gladieux P."/>
            <person name="Hiltunen Thoren M."/>
            <person name="Johannesson H."/>
        </authorList>
    </citation>
    <scope>NUCLEOTIDE SEQUENCE</scope>
    <source>
        <strain evidence="2">CBS 168.71</strain>
    </source>
</reference>
<dbReference type="GeneID" id="87845739"/>
<organism evidence="2 3">
    <name type="scientific">Chaetomium fimeti</name>
    <dbReference type="NCBI Taxonomy" id="1854472"/>
    <lineage>
        <taxon>Eukaryota</taxon>
        <taxon>Fungi</taxon>
        <taxon>Dikarya</taxon>
        <taxon>Ascomycota</taxon>
        <taxon>Pezizomycotina</taxon>
        <taxon>Sordariomycetes</taxon>
        <taxon>Sordariomycetidae</taxon>
        <taxon>Sordariales</taxon>
        <taxon>Chaetomiaceae</taxon>
        <taxon>Chaetomium</taxon>
    </lineage>
</organism>
<name>A0AAE0LV46_9PEZI</name>
<dbReference type="AlphaFoldDB" id="A0AAE0LV46"/>
<protein>
    <submittedName>
        <fullName evidence="2">Uncharacterized protein</fullName>
    </submittedName>
</protein>
<feature type="region of interest" description="Disordered" evidence="1">
    <location>
        <begin position="208"/>
        <end position="233"/>
    </location>
</feature>
<evidence type="ECO:0000313" key="3">
    <source>
        <dbReference type="Proteomes" id="UP001278766"/>
    </source>
</evidence>
<evidence type="ECO:0000313" key="2">
    <source>
        <dbReference type="EMBL" id="KAK3298667.1"/>
    </source>
</evidence>
<sequence>MTIDAKITVTLGASVFAYYLYSVWTTLGKMATTTGSSGGGQYEPSVVDVIVVKAMLTKALSFPPEIIDRIVDLAEYWPHTTTELNSTTVIARGNNQFHRPSDKSLENMFLLRSTPLGLHNWKRVSSAANDIPIERTPLKPQPPGEEFSADDFQQLIASPVSILAQPCRRIVFTIRSRDQGFSGVREDHGTYNGSWTWFEVGLERWCKTSPAQTSSPEQPERTEQQSPQPSLKLDDLCTVIPEVGWEGEVQNAYIFKHNLHPSEDLKVQCNVTAEKEVVEHRVVWSHTDDVDPERDVEAATKLTRQGRGKATGNGKFVRDLKLGDVVTLWSKARFPSWANFVESAKIDVYYAI</sequence>
<reference evidence="2" key="2">
    <citation type="submission" date="2023-06" db="EMBL/GenBank/DDBJ databases">
        <authorList>
            <consortium name="Lawrence Berkeley National Laboratory"/>
            <person name="Haridas S."/>
            <person name="Hensen N."/>
            <person name="Bonometti L."/>
            <person name="Westerberg I."/>
            <person name="Brannstrom I.O."/>
            <person name="Guillou S."/>
            <person name="Cros-Aarteil S."/>
            <person name="Calhoun S."/>
            <person name="Kuo A."/>
            <person name="Mondo S."/>
            <person name="Pangilinan J."/>
            <person name="Riley R."/>
            <person name="Labutti K."/>
            <person name="Andreopoulos B."/>
            <person name="Lipzen A."/>
            <person name="Chen C."/>
            <person name="Yanf M."/>
            <person name="Daum C."/>
            <person name="Ng V."/>
            <person name="Clum A."/>
            <person name="Steindorff A."/>
            <person name="Ohm R."/>
            <person name="Martin F."/>
            <person name="Silar P."/>
            <person name="Natvig D."/>
            <person name="Lalanne C."/>
            <person name="Gautier V."/>
            <person name="Ament-Velasquez S.L."/>
            <person name="Kruys A."/>
            <person name="Hutchinson M.I."/>
            <person name="Powell A.J."/>
            <person name="Barry K."/>
            <person name="Miller A.N."/>
            <person name="Grigoriev I.V."/>
            <person name="Debuchy R."/>
            <person name="Gladieux P."/>
            <person name="Thoren M.H."/>
            <person name="Johannesson H."/>
        </authorList>
    </citation>
    <scope>NUCLEOTIDE SEQUENCE</scope>
    <source>
        <strain evidence="2">CBS 168.71</strain>
    </source>
</reference>
<comment type="caution">
    <text evidence="2">The sequence shown here is derived from an EMBL/GenBank/DDBJ whole genome shotgun (WGS) entry which is preliminary data.</text>
</comment>
<gene>
    <name evidence="2" type="ORF">B0H64DRAFT_80223</name>
</gene>
<dbReference type="RefSeq" id="XP_062662181.1">
    <property type="nucleotide sequence ID" value="XM_062808791.1"/>
</dbReference>
<keyword evidence="3" id="KW-1185">Reference proteome</keyword>
<evidence type="ECO:0000256" key="1">
    <source>
        <dbReference type="SAM" id="MobiDB-lite"/>
    </source>
</evidence>
<proteinExistence type="predicted"/>
<accession>A0AAE0LV46</accession>